<proteinExistence type="predicted"/>
<dbReference type="OrthoDB" id="9763949at2"/>
<sequence>MEPQSTYTIIGLMSGTSGDGLDIACCDFFKNETWDFKIIKAETIPFPPNLEQSLKTAHLLNAAELECLDMEFGQWMGQTCSDFCDKYKLNPMAIASHGHTVFHRPEIKLTKQIGNGFSLSESSGFPVINDFRKLDVFLGGQGAPLVPIGDAQLFQEFDFALNLGGIANISMDSNGVRLAFDTCPFNLLLNHFSLKLGKPFDEDGEFAKSGVVIPEILKTLEELPFYQQSGAKSLGRENITEDYLPVLDHIDHSPQDLLATLCEHFANCIAREVLSHTKPTSIHQKLLVTGGGAYNAFFVQRLESKIKSKVNLIIPEKQIIDFKEALVFAFLGLLRLRNENNCLASVTGASRDNCGGTVFGHFKLKGTIEINT</sequence>
<dbReference type="PANTHER" id="PTHR30605">
    <property type="entry name" value="ANHYDRO-N-ACETYLMURAMIC ACID KINASE"/>
    <property type="match status" value="1"/>
</dbReference>
<dbReference type="eggNOG" id="COG2377">
    <property type="taxonomic scope" value="Bacteria"/>
</dbReference>
<reference evidence="2" key="1">
    <citation type="submission" date="2011-07" db="EMBL/GenBank/DDBJ databases">
        <title>The complete genome of Cyclobacterium marinum DSM 745.</title>
        <authorList>
            <person name="Lucas S."/>
            <person name="Han J."/>
            <person name="Lapidus A."/>
            <person name="Bruce D."/>
            <person name="Goodwin L."/>
            <person name="Pitluck S."/>
            <person name="Peters L."/>
            <person name="Kyrpides N."/>
            <person name="Mavromatis K."/>
            <person name="Ivanova N."/>
            <person name="Ovchinnikova G."/>
            <person name="Chertkov O."/>
            <person name="Detter J.C."/>
            <person name="Tapia R."/>
            <person name="Han C."/>
            <person name="Land M."/>
            <person name="Hauser L."/>
            <person name="Markowitz V."/>
            <person name="Cheng J.-F."/>
            <person name="Hugenholtz P."/>
            <person name="Woyke T."/>
            <person name="Wu D."/>
            <person name="Tindall B."/>
            <person name="Schuetze A."/>
            <person name="Brambilla E."/>
            <person name="Klenk H.-P."/>
            <person name="Eisen J.A."/>
        </authorList>
    </citation>
    <scope>NUCLEOTIDE SEQUENCE [LARGE SCALE GENOMIC DNA]</scope>
    <source>
        <strain evidence="2">ATCC 25205 / DSM 745 / LMG 13164 / NCIMB 1802</strain>
    </source>
</reference>
<dbReference type="Pfam" id="PF03702">
    <property type="entry name" value="AnmK"/>
    <property type="match status" value="1"/>
</dbReference>
<protein>
    <recommendedName>
        <fullName evidence="3">Anhydro-N-acetylmuramic acid kinase</fullName>
    </recommendedName>
</protein>
<dbReference type="GO" id="GO:0005524">
    <property type="term" value="F:ATP binding"/>
    <property type="evidence" value="ECO:0007669"/>
    <property type="project" value="InterPro"/>
</dbReference>
<organism evidence="1 2">
    <name type="scientific">Cyclobacterium marinum (strain ATCC 25205 / DSM 745 / LMG 13164 / NCIMB 1802)</name>
    <name type="common">Flectobacillus marinus</name>
    <dbReference type="NCBI Taxonomy" id="880070"/>
    <lineage>
        <taxon>Bacteria</taxon>
        <taxon>Pseudomonadati</taxon>
        <taxon>Bacteroidota</taxon>
        <taxon>Cytophagia</taxon>
        <taxon>Cytophagales</taxon>
        <taxon>Cyclobacteriaceae</taxon>
        <taxon>Cyclobacterium</taxon>
    </lineage>
</organism>
<dbReference type="STRING" id="880070.Cycma_1118"/>
<name>G0IWX2_CYCMS</name>
<dbReference type="Proteomes" id="UP000001635">
    <property type="component" value="Chromosome"/>
</dbReference>
<dbReference type="InterPro" id="IPR043129">
    <property type="entry name" value="ATPase_NBD"/>
</dbReference>
<dbReference type="GO" id="GO:0016773">
    <property type="term" value="F:phosphotransferase activity, alcohol group as acceptor"/>
    <property type="evidence" value="ECO:0007669"/>
    <property type="project" value="InterPro"/>
</dbReference>
<dbReference type="PANTHER" id="PTHR30605:SF0">
    <property type="entry name" value="ANHYDRO-N-ACETYLMURAMIC ACID KINASE"/>
    <property type="match status" value="1"/>
</dbReference>
<dbReference type="SUPFAM" id="SSF53067">
    <property type="entry name" value="Actin-like ATPase domain"/>
    <property type="match status" value="1"/>
</dbReference>
<gene>
    <name evidence="1" type="ordered locus">Cycma_1118</name>
</gene>
<dbReference type="GO" id="GO:0006040">
    <property type="term" value="P:amino sugar metabolic process"/>
    <property type="evidence" value="ECO:0007669"/>
    <property type="project" value="InterPro"/>
</dbReference>
<dbReference type="KEGG" id="cmr:Cycma_1118"/>
<dbReference type="InterPro" id="IPR005338">
    <property type="entry name" value="Anhydro_N_Ac-Mur_kinase"/>
</dbReference>
<dbReference type="AlphaFoldDB" id="G0IWX2"/>
<dbReference type="GO" id="GO:0009254">
    <property type="term" value="P:peptidoglycan turnover"/>
    <property type="evidence" value="ECO:0007669"/>
    <property type="project" value="InterPro"/>
</dbReference>
<dbReference type="EMBL" id="CP002955">
    <property type="protein sequence ID" value="AEL24890.1"/>
    <property type="molecule type" value="Genomic_DNA"/>
</dbReference>
<accession>G0IWX2</accession>
<evidence type="ECO:0000313" key="2">
    <source>
        <dbReference type="Proteomes" id="UP000001635"/>
    </source>
</evidence>
<dbReference type="RefSeq" id="WP_014019187.1">
    <property type="nucleotide sequence ID" value="NC_015914.1"/>
</dbReference>
<dbReference type="HOGENOM" id="CLU_038782_2_0_10"/>
<evidence type="ECO:0000313" key="1">
    <source>
        <dbReference type="EMBL" id="AEL24890.1"/>
    </source>
</evidence>
<dbReference type="Gene3D" id="3.30.420.40">
    <property type="match status" value="2"/>
</dbReference>
<evidence type="ECO:0008006" key="3">
    <source>
        <dbReference type="Google" id="ProtNLM"/>
    </source>
</evidence>
<keyword evidence="2" id="KW-1185">Reference proteome</keyword>